<comment type="caution">
    <text evidence="1">The sequence shown here is derived from an EMBL/GenBank/DDBJ whole genome shotgun (WGS) entry which is preliminary data.</text>
</comment>
<name>A0A101M0C2_PICGL</name>
<keyword evidence="1" id="KW-0496">Mitochondrion</keyword>
<accession>A0A101M0C2</accession>
<dbReference type="EMBL" id="LKAM01000005">
    <property type="protein sequence ID" value="KUM48656.1"/>
    <property type="molecule type" value="Genomic_DNA"/>
</dbReference>
<sequence>MHCIISNWYLSIRGKNPNQLPTETSLATARGYLVVTRIHQVPIITATQPCIVLSQFRTNQAELTDPLTHLYRPCIPQPTNTTIINLVTSESRHHPTITR</sequence>
<protein>
    <submittedName>
        <fullName evidence="1">Uncharacterized protein</fullName>
    </submittedName>
</protein>
<geneLocation type="mitochondrion" evidence="1"/>
<organism evidence="1">
    <name type="scientific">Picea glauca</name>
    <name type="common">White spruce</name>
    <name type="synonym">Pinus glauca</name>
    <dbReference type="NCBI Taxonomy" id="3330"/>
    <lineage>
        <taxon>Eukaryota</taxon>
        <taxon>Viridiplantae</taxon>
        <taxon>Streptophyta</taxon>
        <taxon>Embryophyta</taxon>
        <taxon>Tracheophyta</taxon>
        <taxon>Spermatophyta</taxon>
        <taxon>Pinopsida</taxon>
        <taxon>Pinidae</taxon>
        <taxon>Conifers I</taxon>
        <taxon>Pinales</taxon>
        <taxon>Pinaceae</taxon>
        <taxon>Picea</taxon>
    </lineage>
</organism>
<gene>
    <name evidence="1" type="ORF">ABT39_MTgene4671</name>
</gene>
<dbReference type="AlphaFoldDB" id="A0A101M0C2"/>
<reference evidence="1" key="1">
    <citation type="journal article" date="2015" name="Genome Biol. Evol.">
        <title>Organellar Genomes of White Spruce (Picea glauca): Assembly and Annotation.</title>
        <authorList>
            <person name="Jackman S.D."/>
            <person name="Warren R.L."/>
            <person name="Gibb E.A."/>
            <person name="Vandervalk B.P."/>
            <person name="Mohamadi H."/>
            <person name="Chu J."/>
            <person name="Raymond A."/>
            <person name="Pleasance S."/>
            <person name="Coope R."/>
            <person name="Wildung M.R."/>
            <person name="Ritland C.E."/>
            <person name="Bousquet J."/>
            <person name="Jones S.J."/>
            <person name="Bohlmann J."/>
            <person name="Birol I."/>
        </authorList>
    </citation>
    <scope>NUCLEOTIDE SEQUENCE [LARGE SCALE GENOMIC DNA]</scope>
    <source>
        <tissue evidence="1">Flushing bud</tissue>
    </source>
</reference>
<evidence type="ECO:0000313" key="1">
    <source>
        <dbReference type="EMBL" id="KUM48656.1"/>
    </source>
</evidence>
<proteinExistence type="predicted"/>